<feature type="region of interest" description="Disordered" evidence="2">
    <location>
        <begin position="44"/>
        <end position="101"/>
    </location>
</feature>
<sequence>MTSGIPPSPPSRPRGVRLIALAAVPFVLLTGLLGWSTLHGSDGAVSPRGPAGSASPRSAEASPGDSPTRPEASRPLAGRTVVIDPGHNPHNAEHTDAIARRVGIGTGRKECDTTGTATGSGYSEAEFALDVSRRVRKLLEARGAVVKLTQDGDRRYGPCVDERARIGNRAHADAVVSVHADGAPAGERGFHVILPGTVRAGAADTSSVVRPSRVLGERIAGAFARVTDSRPAAYAGSGRGLDVREDLGGLNLSKVPKVFVECGNMRNARDADRFTSAAWRGRAAQGISDGVTAFLSGPGSRSGGTGR</sequence>
<dbReference type="PANTHER" id="PTHR30404">
    <property type="entry name" value="N-ACETYLMURAMOYL-L-ALANINE AMIDASE"/>
    <property type="match status" value="1"/>
</dbReference>
<dbReference type="InterPro" id="IPR002508">
    <property type="entry name" value="MurNAc-LAA_cat"/>
</dbReference>
<gene>
    <name evidence="4" type="ORF">M1E25_18535</name>
</gene>
<accession>A0ABT0XAD1</accession>
<name>A0ABT0XAD1_9ACTN</name>
<dbReference type="SUPFAM" id="SSF53187">
    <property type="entry name" value="Zn-dependent exopeptidases"/>
    <property type="match status" value="1"/>
</dbReference>
<dbReference type="EMBL" id="JAMQGM010000039">
    <property type="protein sequence ID" value="MCM2579320.1"/>
    <property type="molecule type" value="Genomic_DNA"/>
</dbReference>
<dbReference type="CDD" id="cd02696">
    <property type="entry name" value="MurNAc-LAA"/>
    <property type="match status" value="1"/>
</dbReference>
<keyword evidence="1" id="KW-0378">Hydrolase</keyword>
<feature type="compositionally biased region" description="Basic and acidic residues" evidence="2">
    <location>
        <begin position="90"/>
        <end position="99"/>
    </location>
</feature>
<dbReference type="Pfam" id="PF01520">
    <property type="entry name" value="Amidase_3"/>
    <property type="match status" value="1"/>
</dbReference>
<evidence type="ECO:0000313" key="5">
    <source>
        <dbReference type="Proteomes" id="UP001167160"/>
    </source>
</evidence>
<dbReference type="InterPro" id="IPR050695">
    <property type="entry name" value="N-acetylmuramoyl_amidase_3"/>
</dbReference>
<evidence type="ECO:0000313" key="4">
    <source>
        <dbReference type="EMBL" id="MCM2579320.1"/>
    </source>
</evidence>
<comment type="caution">
    <text evidence="4">The sequence shown here is derived from an EMBL/GenBank/DDBJ whole genome shotgun (WGS) entry which is preliminary data.</text>
</comment>
<evidence type="ECO:0000259" key="3">
    <source>
        <dbReference type="SMART" id="SM00646"/>
    </source>
</evidence>
<dbReference type="Gene3D" id="3.40.630.40">
    <property type="entry name" value="Zn-dependent exopeptidases"/>
    <property type="match status" value="1"/>
</dbReference>
<proteinExistence type="predicted"/>
<organism evidence="4 5">
    <name type="scientific">Streptomyces meridianus</name>
    <dbReference type="NCBI Taxonomy" id="2938945"/>
    <lineage>
        <taxon>Bacteria</taxon>
        <taxon>Bacillati</taxon>
        <taxon>Actinomycetota</taxon>
        <taxon>Actinomycetes</taxon>
        <taxon>Kitasatosporales</taxon>
        <taxon>Streptomycetaceae</taxon>
        <taxon>Streptomyces</taxon>
    </lineage>
</organism>
<dbReference type="SMART" id="SM00646">
    <property type="entry name" value="Ami_3"/>
    <property type="match status" value="1"/>
</dbReference>
<keyword evidence="5" id="KW-1185">Reference proteome</keyword>
<protein>
    <submittedName>
        <fullName evidence="4">N-acetylmuramoyl-L-alanine amidase</fullName>
    </submittedName>
</protein>
<dbReference type="Proteomes" id="UP001167160">
    <property type="component" value="Unassembled WGS sequence"/>
</dbReference>
<reference evidence="4" key="1">
    <citation type="journal article" date="2023" name="Int. J. Syst. Evol. Microbiol.">
        <title>Streptomyces meridianus sp. nov. isolated from brackish water of the Tagus estuary in Alcochete, Portugal.</title>
        <authorList>
            <person name="Santos J.D.N."/>
            <person name="Klimek D."/>
            <person name="Calusinska M."/>
            <person name="Lobo Da Cunha A."/>
            <person name="Catita J."/>
            <person name="Goncalves H."/>
            <person name="Gonzalez I."/>
            <person name="Reyes F."/>
            <person name="Lage O.M."/>
        </authorList>
    </citation>
    <scope>NUCLEOTIDE SEQUENCE</scope>
    <source>
        <strain evidence="4">MTZ3.1</strain>
    </source>
</reference>
<dbReference type="PANTHER" id="PTHR30404:SF0">
    <property type="entry name" value="N-ACETYLMURAMOYL-L-ALANINE AMIDASE AMIC"/>
    <property type="match status" value="1"/>
</dbReference>
<feature type="domain" description="MurNAc-LAA" evidence="3">
    <location>
        <begin position="164"/>
        <end position="292"/>
    </location>
</feature>
<evidence type="ECO:0000256" key="1">
    <source>
        <dbReference type="ARBA" id="ARBA00022801"/>
    </source>
</evidence>
<evidence type="ECO:0000256" key="2">
    <source>
        <dbReference type="SAM" id="MobiDB-lite"/>
    </source>
</evidence>
<dbReference type="RefSeq" id="WP_251417002.1">
    <property type="nucleotide sequence ID" value="NZ_JAMQGM010000039.1"/>
</dbReference>